<feature type="compositionally biased region" description="Polar residues" evidence="1">
    <location>
        <begin position="115"/>
        <end position="127"/>
    </location>
</feature>
<feature type="region of interest" description="Disordered" evidence="1">
    <location>
        <begin position="326"/>
        <end position="358"/>
    </location>
</feature>
<gene>
    <name evidence="2" type="ORF">R1flu_002865</name>
</gene>
<dbReference type="Proteomes" id="UP001605036">
    <property type="component" value="Unassembled WGS sequence"/>
</dbReference>
<protein>
    <submittedName>
        <fullName evidence="2">Uncharacterized protein</fullName>
    </submittedName>
</protein>
<feature type="compositionally biased region" description="Polar residues" evidence="1">
    <location>
        <begin position="52"/>
        <end position="75"/>
    </location>
</feature>
<accession>A0ABD1Y7H7</accession>
<name>A0ABD1Y7H7_9MARC</name>
<evidence type="ECO:0000256" key="1">
    <source>
        <dbReference type="SAM" id="MobiDB-lite"/>
    </source>
</evidence>
<organism evidence="2 3">
    <name type="scientific">Riccia fluitans</name>
    <dbReference type="NCBI Taxonomy" id="41844"/>
    <lineage>
        <taxon>Eukaryota</taxon>
        <taxon>Viridiplantae</taxon>
        <taxon>Streptophyta</taxon>
        <taxon>Embryophyta</taxon>
        <taxon>Marchantiophyta</taxon>
        <taxon>Marchantiopsida</taxon>
        <taxon>Marchantiidae</taxon>
        <taxon>Marchantiales</taxon>
        <taxon>Ricciaceae</taxon>
        <taxon>Riccia</taxon>
    </lineage>
</organism>
<evidence type="ECO:0000313" key="3">
    <source>
        <dbReference type="Proteomes" id="UP001605036"/>
    </source>
</evidence>
<sequence length="358" mass="39767">MCSDDIFFDLLTDFPVHLKTEPLDDLFNTESKPVLSKKLLETTALLSYGGEDTTNNSETIPQANFNLEDPSQTSPHDSHKVLSPSVACSGEQVKMGPRKRKEPQSDPFSPLPTGSDCSTKSSVVTTADESDLSGCPSTDMKPSKLHPYEDFNSFLIREGGVERERLARLVSSQDYPRPDEDFVSFLARSIGIRDEQYVANLRQALRCEPIHSELEPQFPVKQEAEEAALDILPDEDAMSFLLRSGSWESASTLEEELSLVGPRKDEDAETFLRRTGNLSTASLGLDSMKDMQLVPPGMSSFITARQELHMLRKQVLVKVSSPSEPMKDEVLMKENSPSTPTEIDGVVINRKRKSPDLV</sequence>
<evidence type="ECO:0000313" key="2">
    <source>
        <dbReference type="EMBL" id="KAL2622660.1"/>
    </source>
</evidence>
<comment type="caution">
    <text evidence="2">The sequence shown here is derived from an EMBL/GenBank/DDBJ whole genome shotgun (WGS) entry which is preliminary data.</text>
</comment>
<dbReference type="AlphaFoldDB" id="A0ABD1Y7H7"/>
<reference evidence="2 3" key="1">
    <citation type="submission" date="2024-09" db="EMBL/GenBank/DDBJ databases">
        <title>Chromosome-scale assembly of Riccia fluitans.</title>
        <authorList>
            <person name="Paukszto L."/>
            <person name="Sawicki J."/>
            <person name="Karawczyk K."/>
            <person name="Piernik-Szablinska J."/>
            <person name="Szczecinska M."/>
            <person name="Mazdziarz M."/>
        </authorList>
    </citation>
    <scope>NUCLEOTIDE SEQUENCE [LARGE SCALE GENOMIC DNA]</scope>
    <source>
        <strain evidence="2">Rf_01</strain>
        <tissue evidence="2">Aerial parts of the thallus</tissue>
    </source>
</reference>
<proteinExistence type="predicted"/>
<feature type="compositionally biased region" description="Basic residues" evidence="1">
    <location>
        <begin position="349"/>
        <end position="358"/>
    </location>
</feature>
<feature type="region of interest" description="Disordered" evidence="1">
    <location>
        <begin position="49"/>
        <end position="141"/>
    </location>
</feature>
<dbReference type="EMBL" id="JBHFFA010000006">
    <property type="protein sequence ID" value="KAL2622660.1"/>
    <property type="molecule type" value="Genomic_DNA"/>
</dbReference>
<keyword evidence="3" id="KW-1185">Reference proteome</keyword>